<comment type="cofactor">
    <cofactor evidence="1">
        <name>pyrroloquinoline quinone</name>
        <dbReference type="ChEBI" id="CHEBI:58442"/>
    </cofactor>
</comment>
<dbReference type="SMART" id="SM00564">
    <property type="entry name" value="PQQ"/>
    <property type="match status" value="6"/>
</dbReference>
<keyword evidence="3" id="KW-0560">Oxidoreductase</keyword>
<dbReference type="GO" id="GO:0016491">
    <property type="term" value="F:oxidoreductase activity"/>
    <property type="evidence" value="ECO:0007669"/>
    <property type="project" value="UniProtKB-KW"/>
</dbReference>
<dbReference type="AlphaFoldDB" id="A0A0F9WJ74"/>
<evidence type="ECO:0000259" key="4">
    <source>
        <dbReference type="Pfam" id="PF01011"/>
    </source>
</evidence>
<evidence type="ECO:0000313" key="5">
    <source>
        <dbReference type="EMBL" id="KKO12598.1"/>
    </source>
</evidence>
<reference evidence="5" key="1">
    <citation type="journal article" date="2015" name="Nature">
        <title>Complex archaea that bridge the gap between prokaryotes and eukaryotes.</title>
        <authorList>
            <person name="Spang A."/>
            <person name="Saw J.H."/>
            <person name="Jorgensen S.L."/>
            <person name="Zaremba-Niedzwiedzka K."/>
            <person name="Martijn J."/>
            <person name="Lind A.E."/>
            <person name="van Eijk R."/>
            <person name="Schleper C."/>
            <person name="Guy L."/>
            <person name="Ettema T.J."/>
        </authorList>
    </citation>
    <scope>NUCLEOTIDE SEQUENCE</scope>
</reference>
<dbReference type="PANTHER" id="PTHR32303">
    <property type="entry name" value="QUINOPROTEIN ALCOHOL DEHYDROGENASE (CYTOCHROME C)"/>
    <property type="match status" value="1"/>
</dbReference>
<feature type="domain" description="Pyrrolo-quinoline quinone repeat" evidence="4">
    <location>
        <begin position="52"/>
        <end position="364"/>
    </location>
</feature>
<accession>A0A0F9WJ74</accession>
<proteinExistence type="inferred from homology"/>
<dbReference type="InterPro" id="IPR011047">
    <property type="entry name" value="Quinoprotein_ADH-like_sf"/>
</dbReference>
<dbReference type="Gene3D" id="2.140.10.10">
    <property type="entry name" value="Quinoprotein alcohol dehydrogenase-like superfamily"/>
    <property type="match status" value="1"/>
</dbReference>
<protein>
    <recommendedName>
        <fullName evidence="4">Pyrrolo-quinoline quinone repeat domain-containing protein</fullName>
    </recommendedName>
</protein>
<gene>
    <name evidence="5" type="ORF">LCGC14_0006130</name>
</gene>
<evidence type="ECO:0000256" key="3">
    <source>
        <dbReference type="ARBA" id="ARBA00023002"/>
    </source>
</evidence>
<dbReference type="InterPro" id="IPR018391">
    <property type="entry name" value="PQQ_b-propeller_rpt"/>
</dbReference>
<comment type="caution">
    <text evidence="5">The sequence shown here is derived from an EMBL/GenBank/DDBJ whole genome shotgun (WGS) entry which is preliminary data.</text>
</comment>
<organism evidence="5">
    <name type="scientific">marine sediment metagenome</name>
    <dbReference type="NCBI Taxonomy" id="412755"/>
    <lineage>
        <taxon>unclassified sequences</taxon>
        <taxon>metagenomes</taxon>
        <taxon>ecological metagenomes</taxon>
    </lineage>
</organism>
<name>A0A0F9WJ74_9ZZZZ</name>
<feature type="domain" description="Pyrrolo-quinoline quinone repeat" evidence="4">
    <location>
        <begin position="441"/>
        <end position="538"/>
    </location>
</feature>
<sequence>MMSLKRAAGIGILAGLTLAGAPAIAQHQGEALLQALTPVTDAMLRDPPAEDWLMWRRTWDAYGFSPLDQINRDNVADLNEAWRVPLGPGSSTPTPLVHDGIMFLLNANDTLMAMDASSGELLWSHQHKLAEGAGPSSKFGIALHGNKVIMPTNDMRIIALDSKTGTVIWNHAVADVRTGRRGHTLRATPLIANGMVIQGVNATMVPEGGFIIGLDVETGEEAWRFYTIPRPGEPGDMTWNGLELAQRSGGSVWMPPSYDAELDLVYFGTAPTYDTAPLLNPISEQGITNDALYTNSTLALRPRTGELAWHYQHVANDQWDLDWTYERQPVYLPVNGEMRKVVITAGKMALYDVLDAASGKYLYSMDLGLQNVVKSIDPATGAKTMNANATPSAEISQLVCPFAAGGRNWQVSSINPQSKILFLPITQMCMNGGPTGQGGIMSTGAALDPTPVPGSEGEFGRLQAVDLETRELLWDFREMAPPTTAIVATAGGVIFGGSLDHRFKALDESTGEVLWQTTTGDIPASFPITYMANGKQYVALVIGQPTIHAGTFMGAVTAMTGGAEGPMGQLQNSGAALVVYALE</sequence>
<dbReference type="SUPFAM" id="SSF50998">
    <property type="entry name" value="Quinoprotein alcohol dehydrogenase-like"/>
    <property type="match status" value="1"/>
</dbReference>
<dbReference type="EMBL" id="LAZR01000001">
    <property type="protein sequence ID" value="KKO12598.1"/>
    <property type="molecule type" value="Genomic_DNA"/>
</dbReference>
<dbReference type="PANTHER" id="PTHR32303:SF10">
    <property type="entry name" value="OUTER MEMBRANE PROTEIN ASSEMBLY FACTOR BAMB"/>
    <property type="match status" value="1"/>
</dbReference>
<evidence type="ECO:0000256" key="1">
    <source>
        <dbReference type="ARBA" id="ARBA00001931"/>
    </source>
</evidence>
<evidence type="ECO:0000256" key="2">
    <source>
        <dbReference type="ARBA" id="ARBA00008156"/>
    </source>
</evidence>
<comment type="similarity">
    <text evidence="2">Belongs to the bacterial PQQ dehydrogenase family.</text>
</comment>
<dbReference type="Pfam" id="PF01011">
    <property type="entry name" value="PQQ"/>
    <property type="match status" value="2"/>
</dbReference>
<dbReference type="InterPro" id="IPR002372">
    <property type="entry name" value="PQQ_rpt_dom"/>
</dbReference>